<dbReference type="PATRIC" id="fig|172044.3.peg.2603"/>
<organism evidence="1 2">
    <name type="scientific">Sphingomonas yabuuchiae</name>
    <dbReference type="NCBI Taxonomy" id="172044"/>
    <lineage>
        <taxon>Bacteria</taxon>
        <taxon>Pseudomonadati</taxon>
        <taxon>Pseudomonadota</taxon>
        <taxon>Alphaproteobacteria</taxon>
        <taxon>Sphingomonadales</taxon>
        <taxon>Sphingomonadaceae</taxon>
        <taxon>Sphingomonas</taxon>
    </lineage>
</organism>
<gene>
    <name evidence="1" type="ORF">NS355_01725</name>
</gene>
<reference evidence="1 2" key="1">
    <citation type="journal article" date="2016" name="Front. Microbiol.">
        <title>Genomic Resource of Rice Seed Associated Bacteria.</title>
        <authorList>
            <person name="Midha S."/>
            <person name="Bansal K."/>
            <person name="Sharma S."/>
            <person name="Kumar N."/>
            <person name="Patil P.P."/>
            <person name="Chaudhry V."/>
            <person name="Patil P.B."/>
        </authorList>
    </citation>
    <scope>NUCLEOTIDE SEQUENCE [LARGE SCALE GENOMIC DNA]</scope>
    <source>
        <strain evidence="1 2">NS355</strain>
    </source>
</reference>
<sequence>MSGGPLVDLGKLSDPEVLESRASTVPKLVAIVTQRGVGLNLVCTKMSVVRKVLEDTGRL</sequence>
<dbReference type="AlphaFoldDB" id="A0A147IYT7"/>
<name>A0A147IYT7_9SPHN</name>
<evidence type="ECO:0000313" key="1">
    <source>
        <dbReference type="EMBL" id="KTW00942.1"/>
    </source>
</evidence>
<evidence type="ECO:0000313" key="2">
    <source>
        <dbReference type="Proteomes" id="UP000073923"/>
    </source>
</evidence>
<comment type="caution">
    <text evidence="1">The sequence shown here is derived from an EMBL/GenBank/DDBJ whole genome shotgun (WGS) entry which is preliminary data.</text>
</comment>
<dbReference type="EMBL" id="LDTF01000007">
    <property type="protein sequence ID" value="KTW00942.1"/>
    <property type="molecule type" value="Genomic_DNA"/>
</dbReference>
<protein>
    <submittedName>
        <fullName evidence="1">Uncharacterized protein</fullName>
    </submittedName>
</protein>
<dbReference type="Proteomes" id="UP000073923">
    <property type="component" value="Unassembled WGS sequence"/>
</dbReference>
<accession>A0A147IYT7</accession>
<proteinExistence type="predicted"/>